<feature type="transmembrane region" description="Helical" evidence="1">
    <location>
        <begin position="156"/>
        <end position="182"/>
    </location>
</feature>
<feature type="transmembrane region" description="Helical" evidence="1">
    <location>
        <begin position="301"/>
        <end position="318"/>
    </location>
</feature>
<organism evidence="2 3">
    <name type="scientific">Ruminococcus flavefaciens</name>
    <dbReference type="NCBI Taxonomy" id="1265"/>
    <lineage>
        <taxon>Bacteria</taxon>
        <taxon>Bacillati</taxon>
        <taxon>Bacillota</taxon>
        <taxon>Clostridia</taxon>
        <taxon>Eubacteriales</taxon>
        <taxon>Oscillospiraceae</taxon>
        <taxon>Ruminococcus</taxon>
    </lineage>
</organism>
<protein>
    <recommendedName>
        <fullName evidence="4">Dolichyl-phosphate-mannose-protein mannosyltransferase</fullName>
    </recommendedName>
</protein>
<accession>A0A1K1N562</accession>
<evidence type="ECO:0008006" key="4">
    <source>
        <dbReference type="Google" id="ProtNLM"/>
    </source>
</evidence>
<dbReference type="AlphaFoldDB" id="A0A1K1N562"/>
<reference evidence="3" key="1">
    <citation type="submission" date="2016-11" db="EMBL/GenBank/DDBJ databases">
        <authorList>
            <person name="Varghese N."/>
            <person name="Submissions S."/>
        </authorList>
    </citation>
    <scope>NUCLEOTIDE SEQUENCE [LARGE SCALE GENOMIC DNA]</scope>
    <source>
        <strain evidence="3">YL228</strain>
    </source>
</reference>
<feature type="transmembrane region" description="Helical" evidence="1">
    <location>
        <begin position="12"/>
        <end position="30"/>
    </location>
</feature>
<dbReference type="Proteomes" id="UP000183461">
    <property type="component" value="Unassembled WGS sequence"/>
</dbReference>
<feature type="transmembrane region" description="Helical" evidence="1">
    <location>
        <begin position="324"/>
        <end position="341"/>
    </location>
</feature>
<evidence type="ECO:0000313" key="3">
    <source>
        <dbReference type="Proteomes" id="UP000183461"/>
    </source>
</evidence>
<feature type="transmembrane region" description="Helical" evidence="1">
    <location>
        <begin position="203"/>
        <end position="222"/>
    </location>
</feature>
<keyword evidence="1" id="KW-0812">Transmembrane</keyword>
<feature type="transmembrane region" description="Helical" evidence="1">
    <location>
        <begin position="274"/>
        <end position="294"/>
    </location>
</feature>
<sequence length="542" mass="63328">MIKSLKNKDNIISLILIAIVSTLVIIGLIFHEPWFDEAQAYLIARDASWHDIFFFWPHYEGHPPLWHIILKLAIKLGLPYELTIKAINFLFFEAVLFLIEFRSPFSRITRTLIPLSYFLLYQYSVISRPYILLMLSVLLTAMLYKDRYNKPVVYCFSLIFMCSLHSYGIAFAGGIVIADLLSEAFHKHSIKKCIMNVISNKKLLISYVILLTIAVFLIINIIPRSDTYASEDISIKKHSYLFCLLLSFLFIPSETLITSYSSDVYLMQSEINPLYETLTAALFSLMLWICLFFIGKKRKMLFELFVPYFFLSILTSVYIMPHHFGMFLIYLLYVLWISLDKEKIKTEIIAQIFEKAKISLKLAKIIMFGAAMIFSSINLYWSGCCYYTDFNSAYYPSKDLAKWIKSKNLTNKKFLAGWYIYPIGQCISANPYFDHIFYYGPFDSYSFITHILPSEEEKKEEIARIRSKGNPDFIICNNPFFTHEICEELNIKAEYTAVAYSLPASRVFKDRKETINTYIVCTNETYKELYGKDYKVPTFERK</sequence>
<dbReference type="RefSeq" id="WP_072299997.1">
    <property type="nucleotide sequence ID" value="NZ_FPIP01000003.1"/>
</dbReference>
<keyword evidence="1" id="KW-1133">Transmembrane helix</keyword>
<gene>
    <name evidence="2" type="ORF">SAMN02910280_1726</name>
</gene>
<feature type="transmembrane region" description="Helical" evidence="1">
    <location>
        <begin position="120"/>
        <end position="144"/>
    </location>
</feature>
<keyword evidence="1" id="KW-0472">Membrane</keyword>
<evidence type="ECO:0000313" key="2">
    <source>
        <dbReference type="EMBL" id="SFW30483.1"/>
    </source>
</evidence>
<proteinExistence type="predicted"/>
<feature type="transmembrane region" description="Helical" evidence="1">
    <location>
        <begin position="362"/>
        <end position="381"/>
    </location>
</feature>
<dbReference type="EMBL" id="FPIP01000003">
    <property type="protein sequence ID" value="SFW30483.1"/>
    <property type="molecule type" value="Genomic_DNA"/>
</dbReference>
<evidence type="ECO:0000256" key="1">
    <source>
        <dbReference type="SAM" id="Phobius"/>
    </source>
</evidence>
<name>A0A1K1N562_RUMFL</name>